<evidence type="ECO:0000256" key="10">
    <source>
        <dbReference type="SAM" id="SignalP"/>
    </source>
</evidence>
<evidence type="ECO:0000313" key="12">
    <source>
        <dbReference type="EMBL" id="ETV91460.1"/>
    </source>
</evidence>
<keyword evidence="7" id="KW-1015">Disulfide bond</keyword>
<keyword evidence="9" id="KW-0961">Cell wall biogenesis/degradation</keyword>
<keyword evidence="8" id="KW-0326">Glycosidase</keyword>
<comment type="similarity">
    <text evidence="2">Belongs to the PGA52 family.</text>
</comment>
<dbReference type="EMBL" id="KI914010">
    <property type="protein sequence ID" value="ETV91460.1"/>
    <property type="molecule type" value="Genomic_DNA"/>
</dbReference>
<dbReference type="GO" id="GO:0005576">
    <property type="term" value="C:extracellular region"/>
    <property type="evidence" value="ECO:0007669"/>
    <property type="project" value="InterPro"/>
</dbReference>
<dbReference type="SMART" id="SM00223">
    <property type="entry name" value="APPLE"/>
    <property type="match status" value="3"/>
</dbReference>
<evidence type="ECO:0000256" key="3">
    <source>
        <dbReference type="ARBA" id="ARBA00012780"/>
    </source>
</evidence>
<dbReference type="RefSeq" id="XP_008879912.1">
    <property type="nucleotide sequence ID" value="XM_008881690.1"/>
</dbReference>
<accession>A0A024TBE3</accession>
<evidence type="ECO:0000256" key="9">
    <source>
        <dbReference type="ARBA" id="ARBA00023316"/>
    </source>
</evidence>
<evidence type="ECO:0000256" key="2">
    <source>
        <dbReference type="ARBA" id="ARBA00006055"/>
    </source>
</evidence>
<evidence type="ECO:0000256" key="8">
    <source>
        <dbReference type="ARBA" id="ARBA00023295"/>
    </source>
</evidence>
<evidence type="ECO:0000256" key="4">
    <source>
        <dbReference type="ARBA" id="ARBA00022729"/>
    </source>
</evidence>
<dbReference type="GO" id="GO:0006508">
    <property type="term" value="P:proteolysis"/>
    <property type="evidence" value="ECO:0007669"/>
    <property type="project" value="InterPro"/>
</dbReference>
<evidence type="ECO:0000256" key="7">
    <source>
        <dbReference type="ARBA" id="ARBA00023157"/>
    </source>
</evidence>
<name>A0A024TBE3_9STRA</name>
<gene>
    <name evidence="12" type="ORF">H310_14000</name>
</gene>
<feature type="chain" id="PRO_5001534173" description="glucan endo-1,3-beta-D-glucosidase" evidence="10">
    <location>
        <begin position="20"/>
        <end position="613"/>
    </location>
</feature>
<dbReference type="CDD" id="cd01100">
    <property type="entry name" value="APPLE_Factor_XI_like"/>
    <property type="match status" value="2"/>
</dbReference>
<keyword evidence="4 10" id="KW-0732">Signal</keyword>
<evidence type="ECO:0000256" key="5">
    <source>
        <dbReference type="ARBA" id="ARBA00022737"/>
    </source>
</evidence>
<dbReference type="GeneID" id="20091050"/>
<evidence type="ECO:0000256" key="6">
    <source>
        <dbReference type="ARBA" id="ARBA00022801"/>
    </source>
</evidence>
<evidence type="ECO:0000259" key="11">
    <source>
        <dbReference type="PROSITE" id="PS50948"/>
    </source>
</evidence>
<dbReference type="Pfam" id="PF10287">
    <property type="entry name" value="YJL171C_Tos1_C"/>
    <property type="match status" value="1"/>
</dbReference>
<dbReference type="Pfam" id="PF10290">
    <property type="entry name" value="YJL171C_Tos1_N"/>
    <property type="match status" value="1"/>
</dbReference>
<keyword evidence="6" id="KW-0378">Hydrolase</keyword>
<dbReference type="PANTHER" id="PTHR31737">
    <property type="entry name" value="PROTEIN TOS1"/>
    <property type="match status" value="1"/>
</dbReference>
<protein>
    <recommendedName>
        <fullName evidence="3">glucan endo-1,3-beta-D-glucosidase</fullName>
        <ecNumber evidence="3">3.2.1.39</ecNumber>
    </recommendedName>
</protein>
<dbReference type="PROSITE" id="PS50948">
    <property type="entry name" value="PAN"/>
    <property type="match status" value="1"/>
</dbReference>
<dbReference type="GO" id="GO:0071555">
    <property type="term" value="P:cell wall organization"/>
    <property type="evidence" value="ECO:0007669"/>
    <property type="project" value="UniProtKB-KW"/>
</dbReference>
<dbReference type="PANTHER" id="PTHR31737:SF2">
    <property type="entry name" value="PROTEIN TOS1"/>
    <property type="match status" value="1"/>
</dbReference>
<dbReference type="Pfam" id="PF14295">
    <property type="entry name" value="PAN_4"/>
    <property type="match status" value="4"/>
</dbReference>
<comment type="catalytic activity">
    <reaction evidence="1">
        <text>Hydrolysis of (1-&gt;3)-beta-D-glucosidic linkages in (1-&gt;3)-beta-D-glucans.</text>
        <dbReference type="EC" id="3.2.1.39"/>
    </reaction>
</comment>
<dbReference type="InterPro" id="IPR003609">
    <property type="entry name" value="Pan_app"/>
</dbReference>
<dbReference type="InterPro" id="IPR000177">
    <property type="entry name" value="Apple"/>
</dbReference>
<dbReference type="OrthoDB" id="118256at2759"/>
<dbReference type="STRING" id="157072.A0A024TBE3"/>
<dbReference type="GO" id="GO:0042973">
    <property type="term" value="F:glucan endo-1,3-beta-D-glucosidase activity"/>
    <property type="evidence" value="ECO:0007669"/>
    <property type="project" value="UniProtKB-EC"/>
</dbReference>
<dbReference type="InterPro" id="IPR018807">
    <property type="entry name" value="YJL171C/Tos1_N"/>
</dbReference>
<proteinExistence type="inferred from homology"/>
<dbReference type="VEuPathDB" id="FungiDB:H310_14000"/>
<keyword evidence="5" id="KW-0677">Repeat</keyword>
<evidence type="ECO:0000256" key="1">
    <source>
        <dbReference type="ARBA" id="ARBA00000382"/>
    </source>
</evidence>
<feature type="domain" description="Apple" evidence="11">
    <location>
        <begin position="88"/>
        <end position="162"/>
    </location>
</feature>
<dbReference type="Gene3D" id="3.50.4.10">
    <property type="entry name" value="Hepatocyte Growth Factor"/>
    <property type="match status" value="4"/>
</dbReference>
<dbReference type="EC" id="3.2.1.39" evidence="3"/>
<reference evidence="12" key="1">
    <citation type="submission" date="2013-12" db="EMBL/GenBank/DDBJ databases">
        <title>The Genome Sequence of Aphanomyces invadans NJM9701.</title>
        <authorList>
            <consortium name="The Broad Institute Genomics Platform"/>
            <person name="Russ C."/>
            <person name="Tyler B."/>
            <person name="van West P."/>
            <person name="Dieguez-Uribeondo J."/>
            <person name="Young S.K."/>
            <person name="Zeng Q."/>
            <person name="Gargeya S."/>
            <person name="Fitzgerald M."/>
            <person name="Abouelleil A."/>
            <person name="Alvarado L."/>
            <person name="Chapman S.B."/>
            <person name="Gainer-Dewar J."/>
            <person name="Goldberg J."/>
            <person name="Griggs A."/>
            <person name="Gujja S."/>
            <person name="Hansen M."/>
            <person name="Howarth C."/>
            <person name="Imamovic A."/>
            <person name="Ireland A."/>
            <person name="Larimer J."/>
            <person name="McCowan C."/>
            <person name="Murphy C."/>
            <person name="Pearson M."/>
            <person name="Poon T.W."/>
            <person name="Priest M."/>
            <person name="Roberts A."/>
            <person name="Saif S."/>
            <person name="Shea T."/>
            <person name="Sykes S."/>
            <person name="Wortman J."/>
            <person name="Nusbaum C."/>
            <person name="Birren B."/>
        </authorList>
    </citation>
    <scope>NUCLEOTIDE SEQUENCE [LARGE SCALE GENOMIC DNA]</scope>
    <source>
        <strain evidence="12">NJM9701</strain>
    </source>
</reference>
<sequence length="613" mass="64441">MRILAATLALAVLSTPTHGCAQDADTDYFGNDIGSVARANAGDCCADCSARADCVGYVWANGVCWLKNKLAARSYKAGATAGYKASSCSAIEENTDYSGFDVASTKRADASLCCDDCTANPKCSVFVWSAYQGGTCWLKSQKGPRVASTGARASSRTTSGQCGAIEDNTDYWGNDVASTTRASADQCCDDCAANSQCSVFVWYGGTCYLKSQKGGRSTLAGAKAGSVGSQCTPIEANTDYFGNDIASTSRANAGDCCADCVANPNCVVAVWYQGTCWLKNAKGASSSSNGAYAVTVRGRTSPSPPPYTKPPPPMQNVQAQFAYPKSWKAGTYDMVTSLQGCQKRSVYSQGTIAPYHEEVSMSFRGPMDIYDISVFQSTGAKWVRSSKYSAASGVSNNLAFMTNSNPDKFNGGSPQGYAAADGVGFSPNPVQFGGWLRDASNPSDVYGGPGVATGAEVNIMQASRCTADSCLGYFPPTYGLHGWGGSKIFVTKVRFGAGGIPAIWILNAQVLRSNQYGCNCRGRADPGGCGELDVAEAIYAGTNTIATHNYFLNANPSPGHDTWTTRPTNGAATFVTILDEASGSMKILKFGDSDYKYFDTDELSNDNVAKLVA</sequence>
<dbReference type="InterPro" id="IPR018805">
    <property type="entry name" value="YJL171C/Tos1_C"/>
</dbReference>
<feature type="signal peptide" evidence="10">
    <location>
        <begin position="1"/>
        <end position="19"/>
    </location>
</feature>
<dbReference type="AlphaFoldDB" id="A0A024TBE3"/>
<organism evidence="12">
    <name type="scientific">Aphanomyces invadans</name>
    <dbReference type="NCBI Taxonomy" id="157072"/>
    <lineage>
        <taxon>Eukaryota</taxon>
        <taxon>Sar</taxon>
        <taxon>Stramenopiles</taxon>
        <taxon>Oomycota</taxon>
        <taxon>Saprolegniomycetes</taxon>
        <taxon>Saprolegniales</taxon>
        <taxon>Verrucalvaceae</taxon>
        <taxon>Aphanomyces</taxon>
    </lineage>
</organism>